<evidence type="ECO:0000313" key="3">
    <source>
        <dbReference type="Proteomes" id="UP001152799"/>
    </source>
</evidence>
<evidence type="ECO:0008006" key="4">
    <source>
        <dbReference type="Google" id="ProtNLM"/>
    </source>
</evidence>
<evidence type="ECO:0000256" key="1">
    <source>
        <dbReference type="SAM" id="MobiDB-lite"/>
    </source>
</evidence>
<reference evidence="2" key="1">
    <citation type="submission" date="2022-01" db="EMBL/GenBank/DDBJ databases">
        <authorList>
            <person name="King R."/>
        </authorList>
    </citation>
    <scope>NUCLEOTIDE SEQUENCE</scope>
</reference>
<name>A0A9N9QGW9_9CUCU</name>
<protein>
    <recommendedName>
        <fullName evidence="4">Tesmin/TSO1-like CXC domain-containing protein</fullName>
    </recommendedName>
</protein>
<dbReference type="OrthoDB" id="6778699at2759"/>
<organism evidence="2 3">
    <name type="scientific">Ceutorhynchus assimilis</name>
    <name type="common">cabbage seed weevil</name>
    <dbReference type="NCBI Taxonomy" id="467358"/>
    <lineage>
        <taxon>Eukaryota</taxon>
        <taxon>Metazoa</taxon>
        <taxon>Ecdysozoa</taxon>
        <taxon>Arthropoda</taxon>
        <taxon>Hexapoda</taxon>
        <taxon>Insecta</taxon>
        <taxon>Pterygota</taxon>
        <taxon>Neoptera</taxon>
        <taxon>Endopterygota</taxon>
        <taxon>Coleoptera</taxon>
        <taxon>Polyphaga</taxon>
        <taxon>Cucujiformia</taxon>
        <taxon>Curculionidae</taxon>
        <taxon>Ceutorhynchinae</taxon>
        <taxon>Ceutorhynchus</taxon>
    </lineage>
</organism>
<sequence length="196" mass="21542">MASAIMLEQCFICEESLAEREAVVVKKRGINKLLAPSLKRKKPDHQRLLEGVEKIEIHTSCQKIYNNDKLILASLRRDTPTTVHKLTRSGVIPITTTMDAAPDPILKIIRCKCTTGSSTGACSCKKTGLRCSAICKNCVGTACENSPKTDFNEDTDAECEEQANLFDEAIARKEKDNGDTEEDVPSGPKRLRSTDA</sequence>
<accession>A0A9N9QGW9</accession>
<dbReference type="EMBL" id="OU892282">
    <property type="protein sequence ID" value="CAG9769929.1"/>
    <property type="molecule type" value="Genomic_DNA"/>
</dbReference>
<dbReference type="Proteomes" id="UP001152799">
    <property type="component" value="Chromosome 6"/>
</dbReference>
<keyword evidence="3" id="KW-1185">Reference proteome</keyword>
<feature type="region of interest" description="Disordered" evidence="1">
    <location>
        <begin position="171"/>
        <end position="196"/>
    </location>
</feature>
<gene>
    <name evidence="2" type="ORF">CEUTPL_LOCUS10402</name>
</gene>
<dbReference type="AlphaFoldDB" id="A0A9N9QGW9"/>
<proteinExistence type="predicted"/>
<evidence type="ECO:0000313" key="2">
    <source>
        <dbReference type="EMBL" id="CAG9769929.1"/>
    </source>
</evidence>